<proteinExistence type="predicted"/>
<reference evidence="2 4" key="1">
    <citation type="submission" date="2008-03" db="EMBL/GenBank/DDBJ databases">
        <title>Annotation of Ixodes scapularis.</title>
        <authorList>
            <consortium name="Ixodes scapularis Genome Project Consortium"/>
            <person name="Caler E."/>
            <person name="Hannick L.I."/>
            <person name="Bidwell S."/>
            <person name="Joardar V."/>
            <person name="Thiagarajan M."/>
            <person name="Amedeo P."/>
            <person name="Galinsky K.J."/>
            <person name="Schobel S."/>
            <person name="Inman J."/>
            <person name="Hostetler J."/>
            <person name="Miller J."/>
            <person name="Hammond M."/>
            <person name="Megy K."/>
            <person name="Lawson D."/>
            <person name="Kodira C."/>
            <person name="Sutton G."/>
            <person name="Meyer J."/>
            <person name="Hill C.A."/>
            <person name="Birren B."/>
            <person name="Nene V."/>
            <person name="Collins F."/>
            <person name="Alarcon-Chaidez F."/>
            <person name="Wikel S."/>
            <person name="Strausberg R."/>
        </authorList>
    </citation>
    <scope>NUCLEOTIDE SEQUENCE [LARGE SCALE GENOMIC DNA]</scope>
    <source>
        <strain evidence="4">Wikel</strain>
        <strain evidence="2">Wikel colony</strain>
    </source>
</reference>
<dbReference type="Proteomes" id="UP000001555">
    <property type="component" value="Unassembled WGS sequence"/>
</dbReference>
<reference evidence="3" key="2">
    <citation type="submission" date="2020-05" db="UniProtKB">
        <authorList>
            <consortium name="EnsemblMetazoa"/>
        </authorList>
    </citation>
    <scope>IDENTIFICATION</scope>
    <source>
        <strain evidence="3">wikel</strain>
    </source>
</reference>
<gene>
    <name evidence="2" type="ORF">IscW_ISCW013054</name>
</gene>
<dbReference type="PaxDb" id="6945-B7QDN2"/>
<dbReference type="EMBL" id="ABJB010002439">
    <property type="status" value="NOT_ANNOTATED_CDS"/>
    <property type="molecule type" value="Genomic_DNA"/>
</dbReference>
<accession>B7QDN2</accession>
<dbReference type="InParanoid" id="B7QDN2"/>
<sequence length="59" mass="6243">MSLPSPFKRAQSGANNPTAQEAQDLSPEEDPRDKPSGLLARLINQSASPENPPKSTGRG</sequence>
<dbReference type="VEuPathDB" id="VectorBase:ISCW013054"/>
<feature type="compositionally biased region" description="Polar residues" evidence="1">
    <location>
        <begin position="12"/>
        <end position="23"/>
    </location>
</feature>
<evidence type="ECO:0000313" key="2">
    <source>
        <dbReference type="EMBL" id="EEC16954.1"/>
    </source>
</evidence>
<name>B7QDN2_IXOSC</name>
<dbReference type="EMBL" id="DS915024">
    <property type="protein sequence ID" value="EEC16954.1"/>
    <property type="molecule type" value="Genomic_DNA"/>
</dbReference>
<dbReference type="EnsemblMetazoa" id="ISCW013054-RA">
    <property type="protein sequence ID" value="ISCW013054-PA"/>
    <property type="gene ID" value="ISCW013054"/>
</dbReference>
<keyword evidence="4" id="KW-1185">Reference proteome</keyword>
<evidence type="ECO:0000256" key="1">
    <source>
        <dbReference type="SAM" id="MobiDB-lite"/>
    </source>
</evidence>
<evidence type="ECO:0000313" key="4">
    <source>
        <dbReference type="Proteomes" id="UP000001555"/>
    </source>
</evidence>
<feature type="region of interest" description="Disordered" evidence="1">
    <location>
        <begin position="1"/>
        <end position="59"/>
    </location>
</feature>
<dbReference type="AlphaFoldDB" id="B7QDN2"/>
<dbReference type="HOGENOM" id="CLU_2963361_0_0_1"/>
<protein>
    <submittedName>
        <fullName evidence="2 3">Uncharacterized protein</fullName>
    </submittedName>
</protein>
<evidence type="ECO:0000313" key="3">
    <source>
        <dbReference type="EnsemblMetazoa" id="ISCW013054-PA"/>
    </source>
</evidence>
<organism>
    <name type="scientific">Ixodes scapularis</name>
    <name type="common">Black-legged tick</name>
    <name type="synonym">Deer tick</name>
    <dbReference type="NCBI Taxonomy" id="6945"/>
    <lineage>
        <taxon>Eukaryota</taxon>
        <taxon>Metazoa</taxon>
        <taxon>Ecdysozoa</taxon>
        <taxon>Arthropoda</taxon>
        <taxon>Chelicerata</taxon>
        <taxon>Arachnida</taxon>
        <taxon>Acari</taxon>
        <taxon>Parasitiformes</taxon>
        <taxon>Ixodida</taxon>
        <taxon>Ixodoidea</taxon>
        <taxon>Ixodidae</taxon>
        <taxon>Ixodinae</taxon>
        <taxon>Ixodes</taxon>
    </lineage>
</organism>